<keyword evidence="1" id="KW-0489">Methyltransferase</keyword>
<dbReference type="STRING" id="76114.ebA7008"/>
<feature type="domain" description="Histidine-specific methyltransferase SAM-dependent" evidence="4">
    <location>
        <begin position="35"/>
        <end position="333"/>
    </location>
</feature>
<dbReference type="InterPro" id="IPR051128">
    <property type="entry name" value="EgtD_Methyltrsf_superfamily"/>
</dbReference>
<dbReference type="InterPro" id="IPR019257">
    <property type="entry name" value="MeTrfase_dom"/>
</dbReference>
<evidence type="ECO:0000259" key="4">
    <source>
        <dbReference type="Pfam" id="PF10017"/>
    </source>
</evidence>
<reference evidence="5 6" key="1">
    <citation type="journal article" date="2005" name="Arch. Microbiol.">
        <title>The genome sequence of an anaerobic aromatic-degrading denitrifying bacterium, strain EbN1.</title>
        <authorList>
            <person name="Rabus R."/>
            <person name="Kube M."/>
            <person name="Heider J."/>
            <person name="Beck A."/>
            <person name="Heitmann K."/>
            <person name="Widdel F."/>
            <person name="Reinhardt R."/>
        </authorList>
    </citation>
    <scope>NUCLEOTIDE SEQUENCE [LARGE SCALE GENOMIC DNA]</scope>
    <source>
        <strain evidence="5 6">EbN1</strain>
    </source>
</reference>
<dbReference type="Gene3D" id="3.40.50.150">
    <property type="entry name" value="Vaccinia Virus protein VP39"/>
    <property type="match status" value="1"/>
</dbReference>
<dbReference type="PANTHER" id="PTHR43397:SF1">
    <property type="entry name" value="ERGOTHIONEINE BIOSYNTHESIS PROTEIN 1"/>
    <property type="match status" value="1"/>
</dbReference>
<accession>Q5NXV5</accession>
<evidence type="ECO:0000256" key="3">
    <source>
        <dbReference type="SAM" id="MobiDB-lite"/>
    </source>
</evidence>
<organism evidence="5 6">
    <name type="scientific">Aromatoleum aromaticum (strain DSM 19018 / LMG 30748 / EbN1)</name>
    <name type="common">Azoarcus sp. (strain EbN1)</name>
    <dbReference type="NCBI Taxonomy" id="76114"/>
    <lineage>
        <taxon>Bacteria</taxon>
        <taxon>Pseudomonadati</taxon>
        <taxon>Pseudomonadota</taxon>
        <taxon>Betaproteobacteria</taxon>
        <taxon>Rhodocyclales</taxon>
        <taxon>Rhodocyclaceae</taxon>
        <taxon>Aromatoleum</taxon>
    </lineage>
</organism>
<dbReference type="NCBIfam" id="TIGR03438">
    <property type="entry name" value="egtD_ergothio"/>
    <property type="match status" value="1"/>
</dbReference>
<dbReference type="EMBL" id="CR555306">
    <property type="protein sequence ID" value="CAI10109.1"/>
    <property type="molecule type" value="Genomic_DNA"/>
</dbReference>
<evidence type="ECO:0000256" key="1">
    <source>
        <dbReference type="ARBA" id="ARBA00022603"/>
    </source>
</evidence>
<dbReference type="GO" id="GO:0008168">
    <property type="term" value="F:methyltransferase activity"/>
    <property type="evidence" value="ECO:0007669"/>
    <property type="project" value="UniProtKB-KW"/>
</dbReference>
<proteinExistence type="predicted"/>
<keyword evidence="6" id="KW-1185">Reference proteome</keyword>
<evidence type="ECO:0000313" key="6">
    <source>
        <dbReference type="Proteomes" id="UP000006552"/>
    </source>
</evidence>
<feature type="region of interest" description="Disordered" evidence="3">
    <location>
        <begin position="1"/>
        <end position="26"/>
    </location>
</feature>
<dbReference type="Pfam" id="PF10017">
    <property type="entry name" value="Methyltransf_33"/>
    <property type="match status" value="1"/>
</dbReference>
<name>Q5NXV5_AROAE</name>
<dbReference type="Proteomes" id="UP000006552">
    <property type="component" value="Chromosome"/>
</dbReference>
<dbReference type="OrthoDB" id="5289726at2"/>
<dbReference type="AlphaFoldDB" id="Q5NXV5"/>
<keyword evidence="2" id="KW-0808">Transferase</keyword>
<dbReference type="PIRSF" id="PIRSF018005">
    <property type="entry name" value="UCP018005"/>
    <property type="match status" value="1"/>
</dbReference>
<dbReference type="GO" id="GO:0032259">
    <property type="term" value="P:methylation"/>
    <property type="evidence" value="ECO:0007669"/>
    <property type="project" value="UniProtKB-KW"/>
</dbReference>
<gene>
    <name evidence="5" type="ORF">ebA7008</name>
</gene>
<dbReference type="SUPFAM" id="SSF53335">
    <property type="entry name" value="S-adenosyl-L-methionine-dependent methyltransferases"/>
    <property type="match status" value="1"/>
</dbReference>
<dbReference type="InterPro" id="IPR017804">
    <property type="entry name" value="MeTrfase_EgtD-like"/>
</dbReference>
<dbReference type="KEGG" id="eba:ebA7008"/>
<protein>
    <recommendedName>
        <fullName evidence="4">Histidine-specific methyltransferase SAM-dependent domain-containing protein</fullName>
    </recommendedName>
</protein>
<dbReference type="InterPro" id="IPR035094">
    <property type="entry name" value="EgtD"/>
</dbReference>
<dbReference type="InterPro" id="IPR029063">
    <property type="entry name" value="SAM-dependent_MTases_sf"/>
</dbReference>
<dbReference type="RefSeq" id="WP_011239754.1">
    <property type="nucleotide sequence ID" value="NC_006513.1"/>
</dbReference>
<dbReference type="eggNOG" id="COG4301">
    <property type="taxonomic scope" value="Bacteria"/>
</dbReference>
<dbReference type="HOGENOM" id="CLU_049766_1_1_4"/>
<dbReference type="PANTHER" id="PTHR43397">
    <property type="entry name" value="ERGOTHIONEINE BIOSYNTHESIS PROTEIN 1"/>
    <property type="match status" value="1"/>
</dbReference>
<evidence type="ECO:0000256" key="2">
    <source>
        <dbReference type="ARBA" id="ARBA00022679"/>
    </source>
</evidence>
<evidence type="ECO:0000313" key="5">
    <source>
        <dbReference type="EMBL" id="CAI10109.1"/>
    </source>
</evidence>
<sequence length="335" mass="36601">MQMSDPGKGPLWKAPTTDGAQHPLPDGAEDDDFCNALLAGLATIPKQVSCKFFYDAEGSALFDRICTLPEYYPTRVEFALLERHAAELAGLIGPDVELVEFGAGSGRKVRRLLDALQRPRAYVPVDISGEHLQQAAGRLRADYPRLEIRPVVADYTRAFDLPASLPGAQRRVGFFPGSTIGNFAPEEATGFLGMAAVLLEGGGLLIGVDLVKEPALLHAAYNDSAGVTAAFNKNLLARANRELGADFTDDGFAHYAFYQPLARRVEMHLVSLAAQRVRVAGREFRFAAGETLHTENSYKYTIDGFRSLAEQAGFVPRGYWIDAARLFSLHWLEVA</sequence>